<evidence type="ECO:0000313" key="13">
    <source>
        <dbReference type="Proteomes" id="UP000663802"/>
    </source>
</evidence>
<dbReference type="InterPro" id="IPR003352">
    <property type="entry name" value="PTS_EIIC"/>
</dbReference>
<proteinExistence type="predicted"/>
<evidence type="ECO:0000256" key="1">
    <source>
        <dbReference type="ARBA" id="ARBA00004651"/>
    </source>
</evidence>
<sequence length="423" mass="45821">MNNFKDKLTRFAYVMQTNKYLQAISNGLMSALPVLMIGSFAIMLVAIPIGPWQSFLASSGLNKILFIPYNLSIGCLGLYASFLVSSKFATSLEKDPVVPALLSVFCFLLVTPLTVVQGASMFSLTWFGVQGLFTGLIVALVATRLYALFVDKKLVIKMPDSVPPTISNTFSGLIPAVLVGLIFIAIAGIFMNTGYGSFTQFIYAIVQTPLSKLGNNFFSFLIIGLIQMILWFCGMHGSLVVGSFITALYMPMDIENLAAYTAGTPIPHVLTQQFYNLFFGIGGAGGTLGLCFLMVFVAKSKKLKMLGKLSFVPGLFCINEPVVFGLPMMFNVLMAVPFIGVPIIQAIVAYVAISIGLVPHVAGLQLPFGLPVVASAFMQGGWRMAALQIILVILSAVIYFPFFKKLDNQSYAEENEAEVSEVV</sequence>
<evidence type="ECO:0000256" key="2">
    <source>
        <dbReference type="ARBA" id="ARBA00022448"/>
    </source>
</evidence>
<keyword evidence="6 10" id="KW-0812">Transmembrane</keyword>
<evidence type="ECO:0000313" key="12">
    <source>
        <dbReference type="EMBL" id="GFZ32121.1"/>
    </source>
</evidence>
<keyword evidence="8 9" id="KW-0472">Membrane</keyword>
<feature type="transmembrane region" description="Helical" evidence="10">
    <location>
        <begin position="170"/>
        <end position="193"/>
    </location>
</feature>
<evidence type="ECO:0000256" key="9">
    <source>
        <dbReference type="PIRNR" id="PIRNR006351"/>
    </source>
</evidence>
<gene>
    <name evidence="12" type="ORF">CSC2_26470</name>
</gene>
<reference evidence="12 13" key="1">
    <citation type="journal article" date="2021" name="Int. J. Syst. Evol. Microbiol.">
        <title>Clostridium zeae sp. nov., isolated from corn silage.</title>
        <authorList>
            <person name="Kobayashi H."/>
            <person name="Tanizawa Y."/>
            <person name="Yagura M."/>
            <person name="Sakamoto M."/>
            <person name="Ohkuma M."/>
            <person name="Tohno M."/>
        </authorList>
    </citation>
    <scope>NUCLEOTIDE SEQUENCE [LARGE SCALE GENOMIC DNA]</scope>
    <source>
        <strain evidence="12 13">CSC2</strain>
    </source>
</reference>
<dbReference type="PROSITE" id="PS51105">
    <property type="entry name" value="PTS_EIIC_TYPE_3"/>
    <property type="match status" value="1"/>
</dbReference>
<accession>A0ABQ1EBS9</accession>
<comment type="function">
    <text evidence="9">The phosphoenolpyruvate-dependent sugar phosphotransferase system (PTS), a major carbohydrate active -transport system, catalyzes the phosphorylation of incoming sugar substrates concomitant with their translocation across the cell membrane.</text>
</comment>
<comment type="subcellular location">
    <subcellularLocation>
        <location evidence="1">Cell membrane</location>
        <topology evidence="1">Multi-pass membrane protein</topology>
    </subcellularLocation>
</comment>
<dbReference type="PANTHER" id="PTHR33989">
    <property type="match status" value="1"/>
</dbReference>
<feature type="transmembrane region" description="Helical" evidence="10">
    <location>
        <begin position="384"/>
        <end position="403"/>
    </location>
</feature>
<feature type="domain" description="PTS EIIC type-3" evidence="11">
    <location>
        <begin position="4"/>
        <end position="402"/>
    </location>
</feature>
<dbReference type="PIRSF" id="PIRSF006351">
    <property type="entry name" value="PTS_EIIC-Cellobiose"/>
    <property type="match status" value="1"/>
</dbReference>
<evidence type="ECO:0000259" key="11">
    <source>
        <dbReference type="PROSITE" id="PS51105"/>
    </source>
</evidence>
<keyword evidence="5" id="KW-0598">Phosphotransferase system</keyword>
<dbReference type="InterPro" id="IPR004501">
    <property type="entry name" value="PTS_EIIC_3"/>
</dbReference>
<keyword evidence="2 9" id="KW-0813">Transport</keyword>
<evidence type="ECO:0000256" key="8">
    <source>
        <dbReference type="ARBA" id="ARBA00023136"/>
    </source>
</evidence>
<evidence type="ECO:0000256" key="10">
    <source>
        <dbReference type="SAM" id="Phobius"/>
    </source>
</evidence>
<dbReference type="InterPro" id="IPR004796">
    <property type="entry name" value="PTS_IIC_cello"/>
</dbReference>
<evidence type="ECO:0000256" key="4">
    <source>
        <dbReference type="ARBA" id="ARBA00022597"/>
    </source>
</evidence>
<feature type="transmembrane region" description="Helical" evidence="10">
    <location>
        <begin position="97"/>
        <end position="115"/>
    </location>
</feature>
<keyword evidence="7 10" id="KW-1133">Transmembrane helix</keyword>
<evidence type="ECO:0000256" key="7">
    <source>
        <dbReference type="ARBA" id="ARBA00022989"/>
    </source>
</evidence>
<feature type="transmembrane region" description="Helical" evidence="10">
    <location>
        <begin position="127"/>
        <end position="149"/>
    </location>
</feature>
<organism evidence="12 13">
    <name type="scientific">Clostridium zeae</name>
    <dbReference type="NCBI Taxonomy" id="2759022"/>
    <lineage>
        <taxon>Bacteria</taxon>
        <taxon>Bacillati</taxon>
        <taxon>Bacillota</taxon>
        <taxon>Clostridia</taxon>
        <taxon>Eubacteriales</taxon>
        <taxon>Clostridiaceae</taxon>
        <taxon>Clostridium</taxon>
    </lineage>
</organism>
<name>A0ABQ1EBS9_9CLOT</name>
<dbReference type="RefSeq" id="WP_206870392.1">
    <property type="nucleotide sequence ID" value="NZ_BMBA01000002.1"/>
</dbReference>
<dbReference type="Pfam" id="PF02378">
    <property type="entry name" value="PTS_EIIC"/>
    <property type="match status" value="1"/>
</dbReference>
<dbReference type="EMBL" id="BMBA01000002">
    <property type="protein sequence ID" value="GFZ32121.1"/>
    <property type="molecule type" value="Genomic_DNA"/>
</dbReference>
<dbReference type="NCBIfam" id="TIGR00410">
    <property type="entry name" value="lacE"/>
    <property type="match status" value="1"/>
</dbReference>
<comment type="caution">
    <text evidence="12">The sequence shown here is derived from an EMBL/GenBank/DDBJ whole genome shotgun (WGS) entry which is preliminary data.</text>
</comment>
<protein>
    <recommendedName>
        <fullName evidence="9">Permease IIC component</fullName>
    </recommendedName>
</protein>
<dbReference type="Proteomes" id="UP000663802">
    <property type="component" value="Unassembled WGS sequence"/>
</dbReference>
<feature type="transmembrane region" description="Helical" evidence="10">
    <location>
        <begin position="213"/>
        <end position="232"/>
    </location>
</feature>
<evidence type="ECO:0000256" key="3">
    <source>
        <dbReference type="ARBA" id="ARBA00022475"/>
    </source>
</evidence>
<feature type="transmembrane region" description="Helical" evidence="10">
    <location>
        <begin position="274"/>
        <end position="297"/>
    </location>
</feature>
<feature type="transmembrane region" description="Helical" evidence="10">
    <location>
        <begin position="20"/>
        <end position="47"/>
    </location>
</feature>
<keyword evidence="3 9" id="KW-1003">Cell membrane</keyword>
<keyword evidence="13" id="KW-1185">Reference proteome</keyword>
<keyword evidence="4 9" id="KW-0762">Sugar transport</keyword>
<dbReference type="InterPro" id="IPR051088">
    <property type="entry name" value="PTS_Sugar-EIIC/EIIB"/>
</dbReference>
<evidence type="ECO:0000256" key="5">
    <source>
        <dbReference type="ARBA" id="ARBA00022683"/>
    </source>
</evidence>
<feature type="transmembrane region" description="Helical" evidence="10">
    <location>
        <begin position="67"/>
        <end position="85"/>
    </location>
</feature>
<evidence type="ECO:0000256" key="6">
    <source>
        <dbReference type="ARBA" id="ARBA00022692"/>
    </source>
</evidence>
<dbReference type="PANTHER" id="PTHR33989:SF8">
    <property type="entry name" value="PERMEASE IIC COMPONENT"/>
    <property type="match status" value="1"/>
</dbReference>